<dbReference type="SUPFAM" id="SSF46785">
    <property type="entry name" value="Winged helix' DNA-binding domain"/>
    <property type="match status" value="1"/>
</dbReference>
<dbReference type="InterPro" id="IPR030489">
    <property type="entry name" value="TR_Rrf2-type_CS"/>
</dbReference>
<sequence length="168" mass="18461">MKISAKGRYAVTAMFDVTLHAHAGPVSLTAISERQDISLSYLEQLFNRLRKAGLVKSVRGPGGGYLLDKSEDAITIGEIISAVDENIDTTKCRNDDSGCQDGERCLTHTIWNELNQRINDFLNGITLGAIVENQDVLDVLKRQSEKQMTKATKEHQVISVLSLSSGQN</sequence>
<dbReference type="Proteomes" id="UP000242642">
    <property type="component" value="Unassembled WGS sequence"/>
</dbReference>
<dbReference type="STRING" id="1123402.SAMN02583745_01130"/>
<dbReference type="FunFam" id="1.10.10.10:FF:000026">
    <property type="entry name" value="HTH-type transcriptional regulator IscR"/>
    <property type="match status" value="1"/>
</dbReference>
<dbReference type="AlphaFoldDB" id="A0A1I0B4P0"/>
<dbReference type="OrthoDB" id="9808360at2"/>
<dbReference type="PANTHER" id="PTHR33221">
    <property type="entry name" value="WINGED HELIX-TURN-HELIX TRANSCRIPTIONAL REGULATOR, RRF2 FAMILY"/>
    <property type="match status" value="1"/>
</dbReference>
<dbReference type="InterPro" id="IPR036390">
    <property type="entry name" value="WH_DNA-bd_sf"/>
</dbReference>
<dbReference type="Pfam" id="PF02082">
    <property type="entry name" value="Rrf2"/>
    <property type="match status" value="1"/>
</dbReference>
<dbReference type="GO" id="GO:0005829">
    <property type="term" value="C:cytosol"/>
    <property type="evidence" value="ECO:0007669"/>
    <property type="project" value="TreeGrafter"/>
</dbReference>
<accession>A0A1I0B4P0</accession>
<keyword evidence="5" id="KW-0805">Transcription regulation</keyword>
<evidence type="ECO:0000256" key="7">
    <source>
        <dbReference type="ARBA" id="ARBA00023163"/>
    </source>
</evidence>
<dbReference type="RefSeq" id="WP_093318483.1">
    <property type="nucleotide sequence ID" value="NZ_FOHV01000007.1"/>
</dbReference>
<dbReference type="NCBIfam" id="TIGR00738">
    <property type="entry name" value="rrf2_super"/>
    <property type="match status" value="1"/>
</dbReference>
<keyword evidence="6" id="KW-0238">DNA-binding</keyword>
<keyword evidence="3" id="KW-0408">Iron</keyword>
<gene>
    <name evidence="8" type="ORF">SAMN02583745_01130</name>
</gene>
<evidence type="ECO:0000256" key="1">
    <source>
        <dbReference type="ARBA" id="ARBA00022491"/>
    </source>
</evidence>
<evidence type="ECO:0000256" key="5">
    <source>
        <dbReference type="ARBA" id="ARBA00023015"/>
    </source>
</evidence>
<reference evidence="9" key="1">
    <citation type="submission" date="2016-10" db="EMBL/GenBank/DDBJ databases">
        <authorList>
            <person name="Varghese N."/>
            <person name="Submissions S."/>
        </authorList>
    </citation>
    <scope>NUCLEOTIDE SEQUENCE [LARGE SCALE GENOMIC DNA]</scope>
    <source>
        <strain evidence="9">DSM 18579</strain>
    </source>
</reference>
<keyword evidence="1" id="KW-0678">Repressor</keyword>
<name>A0A1I0B4P0_9GAMM</name>
<evidence type="ECO:0000313" key="9">
    <source>
        <dbReference type="Proteomes" id="UP000242642"/>
    </source>
</evidence>
<dbReference type="PROSITE" id="PS51197">
    <property type="entry name" value="HTH_RRF2_2"/>
    <property type="match status" value="1"/>
</dbReference>
<keyword evidence="4" id="KW-0411">Iron-sulfur</keyword>
<dbReference type="PANTHER" id="PTHR33221:SF5">
    <property type="entry name" value="HTH-TYPE TRANSCRIPTIONAL REGULATOR ISCR"/>
    <property type="match status" value="1"/>
</dbReference>
<dbReference type="InterPro" id="IPR036388">
    <property type="entry name" value="WH-like_DNA-bd_sf"/>
</dbReference>
<dbReference type="GO" id="GO:0051537">
    <property type="term" value="F:2 iron, 2 sulfur cluster binding"/>
    <property type="evidence" value="ECO:0007669"/>
    <property type="project" value="UniProtKB-KW"/>
</dbReference>
<keyword evidence="2" id="KW-0479">Metal-binding</keyword>
<keyword evidence="9" id="KW-1185">Reference proteome</keyword>
<dbReference type="InterPro" id="IPR000944">
    <property type="entry name" value="Tscrpt_reg_Rrf2"/>
</dbReference>
<keyword evidence="2" id="KW-0001">2Fe-2S</keyword>
<dbReference type="GO" id="GO:0003700">
    <property type="term" value="F:DNA-binding transcription factor activity"/>
    <property type="evidence" value="ECO:0007669"/>
    <property type="project" value="TreeGrafter"/>
</dbReference>
<evidence type="ECO:0000256" key="6">
    <source>
        <dbReference type="ARBA" id="ARBA00023125"/>
    </source>
</evidence>
<proteinExistence type="predicted"/>
<evidence type="ECO:0000313" key="8">
    <source>
        <dbReference type="EMBL" id="SET01332.1"/>
    </source>
</evidence>
<evidence type="ECO:0000256" key="4">
    <source>
        <dbReference type="ARBA" id="ARBA00023014"/>
    </source>
</evidence>
<evidence type="ECO:0000256" key="3">
    <source>
        <dbReference type="ARBA" id="ARBA00023004"/>
    </source>
</evidence>
<dbReference type="EMBL" id="FOHV01000007">
    <property type="protein sequence ID" value="SET01332.1"/>
    <property type="molecule type" value="Genomic_DNA"/>
</dbReference>
<dbReference type="Gene3D" id="1.10.10.10">
    <property type="entry name" value="Winged helix-like DNA-binding domain superfamily/Winged helix DNA-binding domain"/>
    <property type="match status" value="1"/>
</dbReference>
<keyword evidence="7" id="KW-0804">Transcription</keyword>
<dbReference type="PROSITE" id="PS01332">
    <property type="entry name" value="HTH_RRF2_1"/>
    <property type="match status" value="1"/>
</dbReference>
<protein>
    <submittedName>
        <fullName evidence="8">Transcriptional regulator, BadM/Rrf2 family</fullName>
    </submittedName>
</protein>
<organism evidence="8 9">
    <name type="scientific">Thorsellia anophelis DSM 18579</name>
    <dbReference type="NCBI Taxonomy" id="1123402"/>
    <lineage>
        <taxon>Bacteria</taxon>
        <taxon>Pseudomonadati</taxon>
        <taxon>Pseudomonadota</taxon>
        <taxon>Gammaproteobacteria</taxon>
        <taxon>Enterobacterales</taxon>
        <taxon>Thorselliaceae</taxon>
        <taxon>Thorsellia</taxon>
    </lineage>
</organism>
<evidence type="ECO:0000256" key="2">
    <source>
        <dbReference type="ARBA" id="ARBA00022714"/>
    </source>
</evidence>
<dbReference type="GO" id="GO:0003677">
    <property type="term" value="F:DNA binding"/>
    <property type="evidence" value="ECO:0007669"/>
    <property type="project" value="UniProtKB-KW"/>
</dbReference>